<proteinExistence type="inferred from homology"/>
<dbReference type="PANTHER" id="PTHR43544">
    <property type="entry name" value="SHORT-CHAIN DEHYDROGENASE/REDUCTASE"/>
    <property type="match status" value="1"/>
</dbReference>
<keyword evidence="3" id="KW-1185">Reference proteome</keyword>
<dbReference type="Gene3D" id="3.40.50.720">
    <property type="entry name" value="NAD(P)-binding Rossmann-like Domain"/>
    <property type="match status" value="1"/>
</dbReference>
<accession>A0A4U0W1L6</accession>
<dbReference type="PRINTS" id="PR00081">
    <property type="entry name" value="GDHRDH"/>
</dbReference>
<gene>
    <name evidence="2" type="ORF">B0A49_11485</name>
</gene>
<dbReference type="SUPFAM" id="SSF51735">
    <property type="entry name" value="NAD(P)-binding Rossmann-fold domains"/>
    <property type="match status" value="1"/>
</dbReference>
<sequence length="263" mass="28923">MHPWSLITPASRGIGLELARRLLRATSIPVVATARKDLDQTRENILTDLESNCEDRLSVLRVDVTDEDSMADAASACATQFDPKTNYLHLAFALPGLLFPEKSPTQIDAANALLTFQTNTLGPLLLLKHFSRFLPRKSTAISTHTDGLPPQAVWATMSARVGSIGDNRLGGWYSYRASKAGVNQITKTFDNHLRTAAAEKAIAIALHPGTVKTELSREFWGNVKEEKLFSAEFSAERLIEVVRGVGVKGRGKCWDWKGEEIPP</sequence>
<dbReference type="InterPro" id="IPR036291">
    <property type="entry name" value="NAD(P)-bd_dom_sf"/>
</dbReference>
<protein>
    <recommendedName>
        <fullName evidence="4">NAD(P)-binding protein</fullName>
    </recommendedName>
</protein>
<dbReference type="OrthoDB" id="5296at2759"/>
<dbReference type="Proteomes" id="UP000308768">
    <property type="component" value="Unassembled WGS sequence"/>
</dbReference>
<evidence type="ECO:0008006" key="4">
    <source>
        <dbReference type="Google" id="ProtNLM"/>
    </source>
</evidence>
<evidence type="ECO:0000313" key="2">
    <source>
        <dbReference type="EMBL" id="TKA55882.1"/>
    </source>
</evidence>
<dbReference type="InterPro" id="IPR051468">
    <property type="entry name" value="Fungal_SecMetab_SDRs"/>
</dbReference>
<comment type="similarity">
    <text evidence="1">Belongs to the short-chain dehydrogenases/reductases (SDR) family.</text>
</comment>
<dbReference type="AlphaFoldDB" id="A0A4U0W1L6"/>
<dbReference type="InterPro" id="IPR002347">
    <property type="entry name" value="SDR_fam"/>
</dbReference>
<comment type="caution">
    <text evidence="2">The sequence shown here is derived from an EMBL/GenBank/DDBJ whole genome shotgun (WGS) entry which is preliminary data.</text>
</comment>
<evidence type="ECO:0000256" key="1">
    <source>
        <dbReference type="ARBA" id="ARBA00006484"/>
    </source>
</evidence>
<name>A0A4U0W1L6_9PEZI</name>
<dbReference type="PANTHER" id="PTHR43544:SF12">
    <property type="entry name" value="NAD(P)-BINDING ROSSMANN-FOLD SUPERFAMILY PROTEIN"/>
    <property type="match status" value="1"/>
</dbReference>
<organism evidence="2 3">
    <name type="scientific">Cryomyces minteri</name>
    <dbReference type="NCBI Taxonomy" id="331657"/>
    <lineage>
        <taxon>Eukaryota</taxon>
        <taxon>Fungi</taxon>
        <taxon>Dikarya</taxon>
        <taxon>Ascomycota</taxon>
        <taxon>Pezizomycotina</taxon>
        <taxon>Dothideomycetes</taxon>
        <taxon>Dothideomycetes incertae sedis</taxon>
        <taxon>Cryomyces</taxon>
    </lineage>
</organism>
<evidence type="ECO:0000313" key="3">
    <source>
        <dbReference type="Proteomes" id="UP000308768"/>
    </source>
</evidence>
<dbReference type="Pfam" id="PF13561">
    <property type="entry name" value="adh_short_C2"/>
    <property type="match status" value="1"/>
</dbReference>
<dbReference type="GO" id="GO:0005737">
    <property type="term" value="C:cytoplasm"/>
    <property type="evidence" value="ECO:0007669"/>
    <property type="project" value="TreeGrafter"/>
</dbReference>
<reference evidence="2 3" key="1">
    <citation type="submission" date="2017-03" db="EMBL/GenBank/DDBJ databases">
        <title>Genomes of endolithic fungi from Antarctica.</title>
        <authorList>
            <person name="Coleine C."/>
            <person name="Masonjones S."/>
            <person name="Stajich J.E."/>
        </authorList>
    </citation>
    <scope>NUCLEOTIDE SEQUENCE [LARGE SCALE GENOMIC DNA]</scope>
    <source>
        <strain evidence="2 3">CCFEE 5187</strain>
    </source>
</reference>
<dbReference type="GO" id="GO:0016491">
    <property type="term" value="F:oxidoreductase activity"/>
    <property type="evidence" value="ECO:0007669"/>
    <property type="project" value="TreeGrafter"/>
</dbReference>
<dbReference type="EMBL" id="NAJN01002209">
    <property type="protein sequence ID" value="TKA55882.1"/>
    <property type="molecule type" value="Genomic_DNA"/>
</dbReference>